<keyword evidence="3" id="KW-1185">Reference proteome</keyword>
<keyword evidence="2" id="KW-0808">Transferase</keyword>
<name>F2F116_SOLSS</name>
<dbReference type="eggNOG" id="ENOG50342SD">
    <property type="taxonomic scope" value="Bacteria"/>
</dbReference>
<protein>
    <submittedName>
        <fullName evidence="2">Phosphatidylinositol kinase</fullName>
    </submittedName>
</protein>
<evidence type="ECO:0000313" key="3">
    <source>
        <dbReference type="Proteomes" id="UP000006691"/>
    </source>
</evidence>
<dbReference type="RefSeq" id="WP_014824063.1">
    <property type="nucleotide sequence ID" value="NC_018065.1"/>
</dbReference>
<proteinExistence type="predicted"/>
<keyword evidence="1" id="KW-1133">Transmembrane helix</keyword>
<reference evidence="2 3" key="2">
    <citation type="journal article" date="2012" name="J. Biosci. Bioeng.">
        <title>Complete genome sequence and characterization of the N-acylhomoserine lactone-degrading gene of the potato leaf-associated Solibacillus silvestris.</title>
        <authorList>
            <person name="Morohoshi T."/>
            <person name="Tominaga Y."/>
            <person name="Someya N."/>
            <person name="Ikeda T."/>
        </authorList>
    </citation>
    <scope>NUCLEOTIDE SEQUENCE [LARGE SCALE GENOMIC DNA]</scope>
    <source>
        <strain evidence="2 3">StLB046</strain>
    </source>
</reference>
<keyword evidence="1" id="KW-0812">Transmembrane</keyword>
<dbReference type="HOGENOM" id="CLU_1481086_0_0_9"/>
<dbReference type="PATRIC" id="fig|1002809.3.peg.2403"/>
<dbReference type="Proteomes" id="UP000006691">
    <property type="component" value="Chromosome"/>
</dbReference>
<dbReference type="EMBL" id="AP012157">
    <property type="protein sequence ID" value="BAK16811.1"/>
    <property type="molecule type" value="Genomic_DNA"/>
</dbReference>
<evidence type="ECO:0000313" key="2">
    <source>
        <dbReference type="EMBL" id="BAK16811.1"/>
    </source>
</evidence>
<reference evidence="3" key="1">
    <citation type="submission" date="2011-04" db="EMBL/GenBank/DDBJ databases">
        <title>Genome sequence of Solibacillus silvestris StLB046.</title>
        <authorList>
            <person name="Morohoshi T."/>
            <person name="Someya N."/>
            <person name="Ikeda T."/>
        </authorList>
    </citation>
    <scope>NUCLEOTIDE SEQUENCE [LARGE SCALE GENOMIC DNA]</scope>
    <source>
        <strain evidence="3">StLB046</strain>
    </source>
</reference>
<gene>
    <name evidence="2" type="ordered locus">SSIL_2388</name>
</gene>
<keyword evidence="2" id="KW-0418">Kinase</keyword>
<dbReference type="KEGG" id="siv:SSIL_2388"/>
<keyword evidence="1" id="KW-0472">Membrane</keyword>
<accession>F2F116</accession>
<dbReference type="GO" id="GO:0016301">
    <property type="term" value="F:kinase activity"/>
    <property type="evidence" value="ECO:0007669"/>
    <property type="project" value="UniProtKB-KW"/>
</dbReference>
<evidence type="ECO:0000256" key="1">
    <source>
        <dbReference type="SAM" id="Phobius"/>
    </source>
</evidence>
<feature type="transmembrane region" description="Helical" evidence="1">
    <location>
        <begin position="6"/>
        <end position="24"/>
    </location>
</feature>
<sequence length="182" mass="21224">MKWLKYVIGLVVVIALCTVVWFKLPTKIEVNQLEEKVSILEVQIGEHYINDISLLENVSEQLLNYNFNQPITDENNSMISKVSEDFRTITSNLLFIGSNASVHAELQYRVSSVRTYLIDYVYGASLTKEEVADLYQVLQAIRFIVKDFRDIVSYNPQTAYDAMHDEEHEMVERIKYRLSLKY</sequence>
<dbReference type="AlphaFoldDB" id="F2F116"/>
<organism evidence="2 3">
    <name type="scientific">Solibacillus silvestris (strain StLB046)</name>
    <name type="common">Bacillus silvestris</name>
    <dbReference type="NCBI Taxonomy" id="1002809"/>
    <lineage>
        <taxon>Bacteria</taxon>
        <taxon>Bacillati</taxon>
        <taxon>Bacillota</taxon>
        <taxon>Bacilli</taxon>
        <taxon>Bacillales</taxon>
        <taxon>Caryophanaceae</taxon>
        <taxon>Solibacillus</taxon>
    </lineage>
</organism>